<feature type="region of interest" description="Disordered" evidence="12">
    <location>
        <begin position="231"/>
        <end position="256"/>
    </location>
</feature>
<evidence type="ECO:0000259" key="13">
    <source>
        <dbReference type="PROSITE" id="PS50035"/>
    </source>
</evidence>
<organism evidence="14 15">
    <name type="scientific">Hansschlegelia beijingensis</name>
    <dbReference type="NCBI Taxonomy" id="1133344"/>
    <lineage>
        <taxon>Bacteria</taxon>
        <taxon>Pseudomonadati</taxon>
        <taxon>Pseudomonadota</taxon>
        <taxon>Alphaproteobacteria</taxon>
        <taxon>Hyphomicrobiales</taxon>
        <taxon>Methylopilaceae</taxon>
        <taxon>Hansschlegelia</taxon>
    </lineage>
</organism>
<dbReference type="SUPFAM" id="SSF56024">
    <property type="entry name" value="Phospholipase D/nuclease"/>
    <property type="match status" value="1"/>
</dbReference>
<keyword evidence="15" id="KW-1185">Reference proteome</keyword>
<evidence type="ECO:0000256" key="3">
    <source>
        <dbReference type="ARBA" id="ARBA00004613"/>
    </source>
</evidence>
<comment type="function">
    <text evidence="2">Could be a virulence factor.</text>
</comment>
<comment type="subcellular location">
    <subcellularLocation>
        <location evidence="3">Secreted</location>
    </subcellularLocation>
</comment>
<name>A0A7W6D1F4_9HYPH</name>
<dbReference type="SMART" id="SM00155">
    <property type="entry name" value="PLDc"/>
    <property type="match status" value="1"/>
</dbReference>
<keyword evidence="7" id="KW-0964">Secreted</keyword>
<dbReference type="Proteomes" id="UP000528964">
    <property type="component" value="Unassembled WGS sequence"/>
</dbReference>
<dbReference type="Gene3D" id="3.30.870.10">
    <property type="entry name" value="Endonuclease Chain A"/>
    <property type="match status" value="1"/>
</dbReference>
<dbReference type="EMBL" id="JACIDR010000002">
    <property type="protein sequence ID" value="MBB3972630.1"/>
    <property type="molecule type" value="Genomic_DNA"/>
</dbReference>
<dbReference type="PANTHER" id="PTHR43856:SF1">
    <property type="entry name" value="MITOCHONDRIAL CARDIOLIPIN HYDROLASE"/>
    <property type="match status" value="1"/>
</dbReference>
<reference evidence="14 15" key="1">
    <citation type="submission" date="2020-08" db="EMBL/GenBank/DDBJ databases">
        <title>Genomic Encyclopedia of Type Strains, Phase IV (KMG-IV): sequencing the most valuable type-strain genomes for metagenomic binning, comparative biology and taxonomic classification.</title>
        <authorList>
            <person name="Goeker M."/>
        </authorList>
    </citation>
    <scope>NUCLEOTIDE SEQUENCE [LARGE SCALE GENOMIC DNA]</scope>
    <source>
        <strain evidence="14 15">DSM 25481</strain>
    </source>
</reference>
<sequence>MRAGNLIAKVLASSYDAREAWRPAAFGERRDQHHRHGAFVWRHRIATGSSRRNPGGSMRKTLLLALVLGLGLPASQAASEQPAARMDVDNARVNACFTPGDRCDDMLGSAIDGAKREILVQAMFFTNRKLMRGLARAKARGVDVRMIMSIGSEKRRSKSLAYFLEHGIPVLIDATVKTQHNKIMIIDQSEVFTGSYNFTSAAQNKNAENMIRITSSPEVVASFTKNWERRAAASRPANMSAGASGKNDAEEDDDTE</sequence>
<evidence type="ECO:0000256" key="6">
    <source>
        <dbReference type="ARBA" id="ARBA00018392"/>
    </source>
</evidence>
<keyword evidence="10" id="KW-0443">Lipid metabolism</keyword>
<evidence type="ECO:0000313" key="15">
    <source>
        <dbReference type="Proteomes" id="UP000528964"/>
    </source>
</evidence>
<dbReference type="PANTHER" id="PTHR43856">
    <property type="entry name" value="CARDIOLIPIN HYDROLASE"/>
    <property type="match status" value="1"/>
</dbReference>
<dbReference type="InterPro" id="IPR001736">
    <property type="entry name" value="PLipase_D/transphosphatidylase"/>
</dbReference>
<accession>A0A7W6D1F4</accession>
<evidence type="ECO:0000256" key="7">
    <source>
        <dbReference type="ARBA" id="ARBA00022525"/>
    </source>
</evidence>
<evidence type="ECO:0000256" key="11">
    <source>
        <dbReference type="ARBA" id="ARBA00029594"/>
    </source>
</evidence>
<dbReference type="AlphaFoldDB" id="A0A7W6D1F4"/>
<dbReference type="GO" id="GO:0004630">
    <property type="term" value="F:phospholipase D activity"/>
    <property type="evidence" value="ECO:0007669"/>
    <property type="project" value="UniProtKB-EC"/>
</dbReference>
<dbReference type="Pfam" id="PF13091">
    <property type="entry name" value="PLDc_2"/>
    <property type="match status" value="1"/>
</dbReference>
<evidence type="ECO:0000256" key="12">
    <source>
        <dbReference type="SAM" id="MobiDB-lite"/>
    </source>
</evidence>
<evidence type="ECO:0000256" key="10">
    <source>
        <dbReference type="ARBA" id="ARBA00023098"/>
    </source>
</evidence>
<proteinExistence type="inferred from homology"/>
<keyword evidence="8" id="KW-0378">Hydrolase</keyword>
<evidence type="ECO:0000256" key="8">
    <source>
        <dbReference type="ARBA" id="ARBA00022801"/>
    </source>
</evidence>
<keyword evidence="9" id="KW-0442">Lipid degradation</keyword>
<comment type="similarity">
    <text evidence="4">Belongs to the phospholipase D family.</text>
</comment>
<evidence type="ECO:0000256" key="4">
    <source>
        <dbReference type="ARBA" id="ARBA00008664"/>
    </source>
</evidence>
<dbReference type="GO" id="GO:0005576">
    <property type="term" value="C:extracellular region"/>
    <property type="evidence" value="ECO:0007669"/>
    <property type="project" value="UniProtKB-SubCell"/>
</dbReference>
<evidence type="ECO:0000256" key="1">
    <source>
        <dbReference type="ARBA" id="ARBA00000798"/>
    </source>
</evidence>
<gene>
    <name evidence="14" type="ORF">GGR24_001287</name>
</gene>
<dbReference type="GO" id="GO:0016891">
    <property type="term" value="F:RNA endonuclease activity producing 5'-phosphomonoesters, hydrolytic mechanism"/>
    <property type="evidence" value="ECO:0007669"/>
    <property type="project" value="TreeGrafter"/>
</dbReference>
<feature type="domain" description="PLD phosphodiesterase" evidence="13">
    <location>
        <begin position="175"/>
        <end position="202"/>
    </location>
</feature>
<dbReference type="GO" id="GO:0016042">
    <property type="term" value="P:lipid catabolic process"/>
    <property type="evidence" value="ECO:0007669"/>
    <property type="project" value="UniProtKB-KW"/>
</dbReference>
<evidence type="ECO:0000256" key="2">
    <source>
        <dbReference type="ARBA" id="ARBA00003145"/>
    </source>
</evidence>
<evidence type="ECO:0000256" key="5">
    <source>
        <dbReference type="ARBA" id="ARBA00012027"/>
    </source>
</evidence>
<dbReference type="InterPro" id="IPR051406">
    <property type="entry name" value="PLD_domain"/>
</dbReference>
<comment type="caution">
    <text evidence="14">The sequence shown here is derived from an EMBL/GenBank/DDBJ whole genome shotgun (WGS) entry which is preliminary data.</text>
</comment>
<evidence type="ECO:0000256" key="9">
    <source>
        <dbReference type="ARBA" id="ARBA00022963"/>
    </source>
</evidence>
<dbReference type="InterPro" id="IPR025202">
    <property type="entry name" value="PLD-like_dom"/>
</dbReference>
<dbReference type="GO" id="GO:0006793">
    <property type="term" value="P:phosphorus metabolic process"/>
    <property type="evidence" value="ECO:0007669"/>
    <property type="project" value="UniProtKB-ARBA"/>
</dbReference>
<protein>
    <recommendedName>
        <fullName evidence="6">Phospholipase D</fullName>
        <ecNumber evidence="5">3.1.4.4</ecNumber>
    </recommendedName>
    <alternativeName>
        <fullName evidence="11">Choline phosphatase</fullName>
    </alternativeName>
</protein>
<dbReference type="RefSeq" id="WP_183394523.1">
    <property type="nucleotide sequence ID" value="NZ_JACIDR010000002.1"/>
</dbReference>
<evidence type="ECO:0000313" key="14">
    <source>
        <dbReference type="EMBL" id="MBB3972630.1"/>
    </source>
</evidence>
<dbReference type="EC" id="3.1.4.4" evidence="5"/>
<dbReference type="PROSITE" id="PS50035">
    <property type="entry name" value="PLD"/>
    <property type="match status" value="1"/>
</dbReference>
<comment type="catalytic activity">
    <reaction evidence="1">
        <text>a 1,2-diacyl-sn-glycero-3-phosphocholine + H2O = a 1,2-diacyl-sn-glycero-3-phosphate + choline + H(+)</text>
        <dbReference type="Rhea" id="RHEA:14445"/>
        <dbReference type="ChEBI" id="CHEBI:15354"/>
        <dbReference type="ChEBI" id="CHEBI:15377"/>
        <dbReference type="ChEBI" id="CHEBI:15378"/>
        <dbReference type="ChEBI" id="CHEBI:57643"/>
        <dbReference type="ChEBI" id="CHEBI:58608"/>
        <dbReference type="EC" id="3.1.4.4"/>
    </reaction>
</comment>